<feature type="transmembrane region" description="Helical" evidence="1">
    <location>
        <begin position="235"/>
        <end position="254"/>
    </location>
</feature>
<dbReference type="PANTHER" id="PTHR37305:SF1">
    <property type="entry name" value="MEMBRANE PROTEIN"/>
    <property type="match status" value="1"/>
</dbReference>
<evidence type="ECO:0000256" key="1">
    <source>
        <dbReference type="SAM" id="Phobius"/>
    </source>
</evidence>
<feature type="transmembrane region" description="Helical" evidence="1">
    <location>
        <begin position="15"/>
        <end position="36"/>
    </location>
</feature>
<gene>
    <name evidence="2" type="ORF">DSM106044_02795</name>
</gene>
<dbReference type="Proteomes" id="UP000306509">
    <property type="component" value="Unassembled WGS sequence"/>
</dbReference>
<name>A0A4U8Q732_9FIRM</name>
<keyword evidence="3" id="KW-1185">Reference proteome</keyword>
<feature type="transmembrane region" description="Helical" evidence="1">
    <location>
        <begin position="122"/>
        <end position="143"/>
    </location>
</feature>
<evidence type="ECO:0000313" key="2">
    <source>
        <dbReference type="EMBL" id="TLD00309.1"/>
    </source>
</evidence>
<feature type="transmembrane region" description="Helical" evidence="1">
    <location>
        <begin position="188"/>
        <end position="208"/>
    </location>
</feature>
<dbReference type="AlphaFoldDB" id="A0A4U8Q732"/>
<feature type="transmembrane region" description="Helical" evidence="1">
    <location>
        <begin position="71"/>
        <end position="92"/>
    </location>
</feature>
<comment type="caution">
    <text evidence="2">The sequence shown here is derived from an EMBL/GenBank/DDBJ whole genome shotgun (WGS) entry which is preliminary data.</text>
</comment>
<dbReference type="Pfam" id="PF12679">
    <property type="entry name" value="ABC2_membrane_2"/>
    <property type="match status" value="1"/>
</dbReference>
<keyword evidence="1" id="KW-0812">Transmembrane</keyword>
<protein>
    <submittedName>
        <fullName evidence="2">ABC-type transport system involved in multi-copper enzyme maturation, permease component</fullName>
    </submittedName>
</protein>
<feature type="transmembrane region" description="Helical" evidence="1">
    <location>
        <begin position="155"/>
        <end position="181"/>
    </location>
</feature>
<keyword evidence="1" id="KW-1133">Transmembrane helix</keyword>
<dbReference type="STRING" id="180332.GCA_000797495_05842"/>
<evidence type="ECO:0000313" key="3">
    <source>
        <dbReference type="Proteomes" id="UP000306509"/>
    </source>
</evidence>
<reference evidence="2 3" key="1">
    <citation type="journal article" date="2019" name="Anaerobe">
        <title>Detection of Robinsoniella peoriensis in multiple bone samples of a trauma patient.</title>
        <authorList>
            <person name="Schrottner P."/>
            <person name="Hartwich K."/>
            <person name="Bunk B."/>
            <person name="Schober I."/>
            <person name="Helbig S."/>
            <person name="Rudolph W.W."/>
            <person name="Gunzer F."/>
        </authorList>
    </citation>
    <scope>NUCLEOTIDE SEQUENCE [LARGE SCALE GENOMIC DNA]</scope>
    <source>
        <strain evidence="2 3">DSM 106044</strain>
    </source>
</reference>
<keyword evidence="1" id="KW-0472">Membrane</keyword>
<dbReference type="GO" id="GO:0140359">
    <property type="term" value="F:ABC-type transporter activity"/>
    <property type="evidence" value="ECO:0007669"/>
    <property type="project" value="InterPro"/>
</dbReference>
<dbReference type="RefSeq" id="WP_138002648.1">
    <property type="nucleotide sequence ID" value="NZ_QGQD01000056.1"/>
</dbReference>
<dbReference type="PANTHER" id="PTHR37305">
    <property type="entry name" value="INTEGRAL MEMBRANE PROTEIN-RELATED"/>
    <property type="match status" value="1"/>
</dbReference>
<proteinExistence type="predicted"/>
<organism evidence="2 3">
    <name type="scientific">Robinsoniella peoriensis</name>
    <dbReference type="NCBI Taxonomy" id="180332"/>
    <lineage>
        <taxon>Bacteria</taxon>
        <taxon>Bacillati</taxon>
        <taxon>Bacillota</taxon>
        <taxon>Clostridia</taxon>
        <taxon>Lachnospirales</taxon>
        <taxon>Lachnospiraceae</taxon>
        <taxon>Robinsoniella</taxon>
    </lineage>
</organism>
<accession>A0A4U8Q732</accession>
<dbReference type="EMBL" id="QGQD01000056">
    <property type="protein sequence ID" value="TLD00309.1"/>
    <property type="molecule type" value="Genomic_DNA"/>
</dbReference>
<sequence>MNIFIQEFKWNLKPALIWAFSLSCAGIFFICLYPSFTGDMEAVNKLMEQYPPEVLKALGLGPDGLGSFHGFYSFVLVYVILCSSIQGLISGIQVIGKESARKTCDFLFTKPVSRIRILANKYLAVVLCIIISGFIYFGVSFIFANQYGGAFNHKIFYLLSFAVILTGLLFTALGFCIGCFLKKAKAPVFIGIGVGALCFGLQMLANMFDERALDFISPMSYINPSYITLNQKYDYPLLICLIVAVILLTLLGFWRYQTKDIHSA</sequence>
<dbReference type="GO" id="GO:0005886">
    <property type="term" value="C:plasma membrane"/>
    <property type="evidence" value="ECO:0007669"/>
    <property type="project" value="UniProtKB-SubCell"/>
</dbReference>